<sequence length="150" mass="16064">MATSEMTLTTSMSIRTLIRWPAGRATGPGKSFVSGPLLLAAACTAEYIGSRSAGFNAGFVAAVFCNTYVVSWPIFTIHTSRGNQHKEVTFMLRAAQPNASEVGWDSTVSRHDSKTLSLLVSARSYKRNCSTQMFSFAPQACNTATGGLIT</sequence>
<evidence type="ECO:0000313" key="2">
    <source>
        <dbReference type="Proteomes" id="UP000299102"/>
    </source>
</evidence>
<evidence type="ECO:0000313" key="1">
    <source>
        <dbReference type="EMBL" id="GBP18873.1"/>
    </source>
</evidence>
<dbReference type="AlphaFoldDB" id="A0A4C1TXS8"/>
<dbReference type="EMBL" id="BGZK01000102">
    <property type="protein sequence ID" value="GBP18873.1"/>
    <property type="molecule type" value="Genomic_DNA"/>
</dbReference>
<comment type="caution">
    <text evidence="1">The sequence shown here is derived from an EMBL/GenBank/DDBJ whole genome shotgun (WGS) entry which is preliminary data.</text>
</comment>
<gene>
    <name evidence="1" type="ORF">EVAR_20404_1</name>
</gene>
<protein>
    <submittedName>
        <fullName evidence="1">Uncharacterized protein</fullName>
    </submittedName>
</protein>
<accession>A0A4C1TXS8</accession>
<dbReference type="Proteomes" id="UP000299102">
    <property type="component" value="Unassembled WGS sequence"/>
</dbReference>
<name>A0A4C1TXS8_EUMVA</name>
<keyword evidence="2" id="KW-1185">Reference proteome</keyword>
<organism evidence="1 2">
    <name type="scientific">Eumeta variegata</name>
    <name type="common">Bagworm moth</name>
    <name type="synonym">Eumeta japonica</name>
    <dbReference type="NCBI Taxonomy" id="151549"/>
    <lineage>
        <taxon>Eukaryota</taxon>
        <taxon>Metazoa</taxon>
        <taxon>Ecdysozoa</taxon>
        <taxon>Arthropoda</taxon>
        <taxon>Hexapoda</taxon>
        <taxon>Insecta</taxon>
        <taxon>Pterygota</taxon>
        <taxon>Neoptera</taxon>
        <taxon>Endopterygota</taxon>
        <taxon>Lepidoptera</taxon>
        <taxon>Glossata</taxon>
        <taxon>Ditrysia</taxon>
        <taxon>Tineoidea</taxon>
        <taxon>Psychidae</taxon>
        <taxon>Oiketicinae</taxon>
        <taxon>Eumeta</taxon>
    </lineage>
</organism>
<reference evidence="1 2" key="1">
    <citation type="journal article" date="2019" name="Commun. Biol.">
        <title>The bagworm genome reveals a unique fibroin gene that provides high tensile strength.</title>
        <authorList>
            <person name="Kono N."/>
            <person name="Nakamura H."/>
            <person name="Ohtoshi R."/>
            <person name="Tomita M."/>
            <person name="Numata K."/>
            <person name="Arakawa K."/>
        </authorList>
    </citation>
    <scope>NUCLEOTIDE SEQUENCE [LARGE SCALE GENOMIC DNA]</scope>
</reference>
<proteinExistence type="predicted"/>